<dbReference type="Pfam" id="PF04865">
    <property type="entry name" value="Baseplate_J"/>
    <property type="match status" value="1"/>
</dbReference>
<evidence type="ECO:0000259" key="4">
    <source>
        <dbReference type="Pfam" id="PF26079"/>
    </source>
</evidence>
<feature type="domain" description="Baseplate J-like central" evidence="3">
    <location>
        <begin position="188"/>
        <end position="244"/>
    </location>
</feature>
<dbReference type="InterPro" id="IPR058530">
    <property type="entry name" value="Baseplate_J-like_C"/>
</dbReference>
<dbReference type="InterPro" id="IPR006949">
    <property type="entry name" value="Barrel_Baseplate_J-like"/>
</dbReference>
<dbReference type="Pfam" id="PF26079">
    <property type="entry name" value="Baseplate_J_C"/>
    <property type="match status" value="1"/>
</dbReference>
<dbReference type="InterPro" id="IPR058531">
    <property type="entry name" value="Baseplate_J_M"/>
</dbReference>
<evidence type="ECO:0000259" key="3">
    <source>
        <dbReference type="Pfam" id="PF26078"/>
    </source>
</evidence>
<dbReference type="EMBL" id="CP001083">
    <property type="protein sequence ID" value="ACQ54298.1"/>
    <property type="molecule type" value="Genomic_DNA"/>
</dbReference>
<name>A0A3F2ZZC9_CLOB6</name>
<organism evidence="5 6">
    <name type="scientific">Clostridium botulinum (strain 657 / Type Ba4)</name>
    <dbReference type="NCBI Taxonomy" id="515621"/>
    <lineage>
        <taxon>Bacteria</taxon>
        <taxon>Bacillati</taxon>
        <taxon>Bacillota</taxon>
        <taxon>Clostridia</taxon>
        <taxon>Eubacteriales</taxon>
        <taxon>Clostridiaceae</taxon>
        <taxon>Clostridium</taxon>
    </lineage>
</organism>
<evidence type="ECO:0000256" key="1">
    <source>
        <dbReference type="ARBA" id="ARBA00038087"/>
    </source>
</evidence>
<gene>
    <name evidence="5" type="ordered locus">CLJ_B1922</name>
</gene>
<reference evidence="5 6" key="1">
    <citation type="journal article" date="2007" name="PLoS ONE">
        <title>Analysis of the neurotoxin complex genes in Clostridium botulinum A1-A4 and B1 strains: BoNT/A3, /Ba4 and /B1 clusters are located within plasmids.</title>
        <authorList>
            <person name="Smith T.J."/>
            <person name="Hill K.K."/>
            <person name="Foley B.T."/>
            <person name="Detter J.C."/>
            <person name="Munk A.C."/>
            <person name="Bruce D.C."/>
            <person name="Doggett N.A."/>
            <person name="Smith L.A."/>
            <person name="Marks J.D."/>
            <person name="Xie G."/>
            <person name="Brettin T.S."/>
        </authorList>
    </citation>
    <scope>NUCLEOTIDE SEQUENCE [LARGE SCALE GENOMIC DNA]</scope>
    <source>
        <strain evidence="6">657 / Type Ba4</strain>
    </source>
</reference>
<protein>
    <submittedName>
        <fullName evidence="5">Uncharacterized protein</fullName>
    </submittedName>
</protein>
<dbReference type="Pfam" id="PF26078">
    <property type="entry name" value="Baseplate_J_M"/>
    <property type="match status" value="1"/>
</dbReference>
<dbReference type="InterPro" id="IPR052399">
    <property type="entry name" value="Phage_Baseplate_Assmbl_Protein"/>
</dbReference>
<dbReference type="PANTHER" id="PTHR37829">
    <property type="entry name" value="PHAGE-LIKE ELEMENT PBSX PROTEIN XKDT"/>
    <property type="match status" value="1"/>
</dbReference>
<dbReference type="AlphaFoldDB" id="A0A3F2ZZC9"/>
<proteinExistence type="inferred from homology"/>
<feature type="domain" description="Baseplate J-like C-terminal" evidence="4">
    <location>
        <begin position="282"/>
        <end position="370"/>
    </location>
</feature>
<dbReference type="PANTHER" id="PTHR37829:SF3">
    <property type="entry name" value="PROTEIN JAYE-RELATED"/>
    <property type="match status" value="1"/>
</dbReference>
<reference evidence="6" key="2">
    <citation type="submission" date="2008-05" db="EMBL/GenBank/DDBJ databases">
        <title>Genome sequence of Clostridium botulinum Ba4 strain 657.</title>
        <authorList>
            <person name="Shrivastava S."/>
            <person name="Brown J.L."/>
            <person name="Bruce D."/>
            <person name="Detter C."/>
            <person name="Munk C."/>
            <person name="Smith L.A."/>
            <person name="Smith T.J."/>
            <person name="Sutton G."/>
            <person name="Brettin T.S."/>
        </authorList>
    </citation>
    <scope>NUCLEOTIDE SEQUENCE [LARGE SCALE GENOMIC DNA]</scope>
    <source>
        <strain evidence="6">657 / Type Ba4</strain>
    </source>
</reference>
<evidence type="ECO:0000313" key="6">
    <source>
        <dbReference type="Proteomes" id="UP000002333"/>
    </source>
</evidence>
<evidence type="ECO:0000259" key="2">
    <source>
        <dbReference type="Pfam" id="PF04865"/>
    </source>
</evidence>
<comment type="similarity">
    <text evidence="1">Belongs to the Mu gp47/PBSX XkdT family.</text>
</comment>
<dbReference type="Proteomes" id="UP000002333">
    <property type="component" value="Chromosome"/>
</dbReference>
<evidence type="ECO:0000313" key="5">
    <source>
        <dbReference type="EMBL" id="ACQ54298.1"/>
    </source>
</evidence>
<sequence length="370" mass="40318">MLSVNVKTEEQLIADMLGNISNVYEKSQGHLTYDITKTNAIELALLYKYALSIANLRLVKDLTGDDLTARVYDNKGIVRKVATRAKVILTLTGTGTIDKEDLFGTPNKIEFASLEKKQIEGMGTILAECTQVGNIGMVGANSITEFPITITGFTEVNNSNPSFDGFEEETDESLKQRYYESLKNPITSNNQAHFIYWAKSVTGVGNAKVIPLWNGDLTVKIIIIDSNMQPASEDLVNTVQEYIDPKGILDTNTNTWSLWGTGAGSSAIGNYCTVVSATAKNIDLECSITKANGYSDKEIKQNISTKITEYLKEIAFSTTINYVSHAKIISLILSADGVLDATNVKVNNSLSENVIIGEEEVPTMGAVTLI</sequence>
<dbReference type="KEGG" id="cbi:CLJ_B1922"/>
<dbReference type="RefSeq" id="WP_012721197.1">
    <property type="nucleotide sequence ID" value="NC_012658.1"/>
</dbReference>
<accession>A0A3F2ZZC9</accession>
<feature type="domain" description="Baseplate protein J-like barrel" evidence="2">
    <location>
        <begin position="89"/>
        <end position="165"/>
    </location>
</feature>